<keyword evidence="3" id="KW-1185">Reference proteome</keyword>
<reference evidence="3" key="1">
    <citation type="journal article" date="2019" name="Int. J. Syst. Evol. Microbiol.">
        <title>The Global Catalogue of Microorganisms (GCM) 10K type strain sequencing project: providing services to taxonomists for standard genome sequencing and annotation.</title>
        <authorList>
            <consortium name="The Broad Institute Genomics Platform"/>
            <consortium name="The Broad Institute Genome Sequencing Center for Infectious Disease"/>
            <person name="Wu L."/>
            <person name="Ma J."/>
        </authorList>
    </citation>
    <scope>NUCLEOTIDE SEQUENCE [LARGE SCALE GENOMIC DNA]</scope>
    <source>
        <strain evidence="3">JCM 16601</strain>
    </source>
</reference>
<keyword evidence="1" id="KW-0472">Membrane</keyword>
<protein>
    <submittedName>
        <fullName evidence="2">Uncharacterized protein</fullName>
    </submittedName>
</protein>
<gene>
    <name evidence="2" type="ORF">GCM10022210_42470</name>
</gene>
<organism evidence="2 3">
    <name type="scientific">Mucilaginibacter dorajii</name>
    <dbReference type="NCBI Taxonomy" id="692994"/>
    <lineage>
        <taxon>Bacteria</taxon>
        <taxon>Pseudomonadati</taxon>
        <taxon>Bacteroidota</taxon>
        <taxon>Sphingobacteriia</taxon>
        <taxon>Sphingobacteriales</taxon>
        <taxon>Sphingobacteriaceae</taxon>
        <taxon>Mucilaginibacter</taxon>
    </lineage>
</organism>
<keyword evidence="1" id="KW-0812">Transmembrane</keyword>
<comment type="caution">
    <text evidence="2">The sequence shown here is derived from an EMBL/GenBank/DDBJ whole genome shotgun (WGS) entry which is preliminary data.</text>
</comment>
<sequence>MSSQFAGGQFAVKGTNVIKKLAVFRLQFAIFNIVGFFMNTLIRNLLNLPHENSYL</sequence>
<evidence type="ECO:0000313" key="2">
    <source>
        <dbReference type="EMBL" id="GAA3985735.1"/>
    </source>
</evidence>
<evidence type="ECO:0000313" key="3">
    <source>
        <dbReference type="Proteomes" id="UP001500742"/>
    </source>
</evidence>
<name>A0ABP7QPM5_9SPHI</name>
<evidence type="ECO:0000256" key="1">
    <source>
        <dbReference type="SAM" id="Phobius"/>
    </source>
</evidence>
<dbReference type="EMBL" id="BAAAZC010000029">
    <property type="protein sequence ID" value="GAA3985735.1"/>
    <property type="molecule type" value="Genomic_DNA"/>
</dbReference>
<proteinExistence type="predicted"/>
<dbReference type="Proteomes" id="UP001500742">
    <property type="component" value="Unassembled WGS sequence"/>
</dbReference>
<keyword evidence="1" id="KW-1133">Transmembrane helix</keyword>
<feature type="transmembrane region" description="Helical" evidence="1">
    <location>
        <begin position="21"/>
        <end position="42"/>
    </location>
</feature>
<accession>A0ABP7QPM5</accession>